<keyword evidence="2" id="KW-1185">Reference proteome</keyword>
<name>A0A371GML5_MUCPR</name>
<dbReference type="Proteomes" id="UP000257109">
    <property type="component" value="Unassembled WGS sequence"/>
</dbReference>
<evidence type="ECO:0000313" key="1">
    <source>
        <dbReference type="EMBL" id="RDX91788.1"/>
    </source>
</evidence>
<dbReference type="AlphaFoldDB" id="A0A371GML5"/>
<sequence>MSWMFVDSTQWDAPWWLEYSKLDTSGRLLTIRPQMSRVLGSWPHLSLPCQGAIADHRTMALINMGHGHPQTLPESQ</sequence>
<protein>
    <submittedName>
        <fullName evidence="1">Uncharacterized protein</fullName>
    </submittedName>
</protein>
<organism evidence="1 2">
    <name type="scientific">Mucuna pruriens</name>
    <name type="common">Velvet bean</name>
    <name type="synonym">Dolichos pruriens</name>
    <dbReference type="NCBI Taxonomy" id="157652"/>
    <lineage>
        <taxon>Eukaryota</taxon>
        <taxon>Viridiplantae</taxon>
        <taxon>Streptophyta</taxon>
        <taxon>Embryophyta</taxon>
        <taxon>Tracheophyta</taxon>
        <taxon>Spermatophyta</taxon>
        <taxon>Magnoliopsida</taxon>
        <taxon>eudicotyledons</taxon>
        <taxon>Gunneridae</taxon>
        <taxon>Pentapetalae</taxon>
        <taxon>rosids</taxon>
        <taxon>fabids</taxon>
        <taxon>Fabales</taxon>
        <taxon>Fabaceae</taxon>
        <taxon>Papilionoideae</taxon>
        <taxon>50 kb inversion clade</taxon>
        <taxon>NPAAA clade</taxon>
        <taxon>indigoferoid/millettioid clade</taxon>
        <taxon>Phaseoleae</taxon>
        <taxon>Mucuna</taxon>
    </lineage>
</organism>
<reference evidence="1" key="1">
    <citation type="submission" date="2018-05" db="EMBL/GenBank/DDBJ databases">
        <title>Draft genome of Mucuna pruriens seed.</title>
        <authorList>
            <person name="Nnadi N.E."/>
            <person name="Vos R."/>
            <person name="Hasami M.H."/>
            <person name="Devisetty U.K."/>
            <person name="Aguiy J.C."/>
        </authorList>
    </citation>
    <scope>NUCLEOTIDE SEQUENCE [LARGE SCALE GENOMIC DNA]</scope>
    <source>
        <strain evidence="1">JCA_2017</strain>
    </source>
</reference>
<dbReference type="EMBL" id="QJKJ01005034">
    <property type="protein sequence ID" value="RDX91788.1"/>
    <property type="molecule type" value="Genomic_DNA"/>
</dbReference>
<evidence type="ECO:0000313" key="2">
    <source>
        <dbReference type="Proteomes" id="UP000257109"/>
    </source>
</evidence>
<proteinExistence type="predicted"/>
<feature type="non-terminal residue" evidence="1">
    <location>
        <position position="1"/>
    </location>
</feature>
<accession>A0A371GML5</accession>
<gene>
    <name evidence="1" type="ORF">CR513_26177</name>
</gene>
<comment type="caution">
    <text evidence="1">The sequence shown here is derived from an EMBL/GenBank/DDBJ whole genome shotgun (WGS) entry which is preliminary data.</text>
</comment>